<proteinExistence type="predicted"/>
<feature type="transmembrane region" description="Helical" evidence="5">
    <location>
        <begin position="149"/>
        <end position="167"/>
    </location>
</feature>
<name>A0A0C9MAW9_9FUNG</name>
<feature type="domain" description="Major facilitator superfamily (MFS) profile" evidence="6">
    <location>
        <begin position="52"/>
        <end position="453"/>
    </location>
</feature>
<protein>
    <submittedName>
        <fullName evidence="7">Major Facilitator Superfamily protein</fullName>
    </submittedName>
</protein>
<feature type="transmembrane region" description="Helical" evidence="5">
    <location>
        <begin position="429"/>
        <end position="448"/>
    </location>
</feature>
<evidence type="ECO:0000256" key="4">
    <source>
        <dbReference type="ARBA" id="ARBA00023136"/>
    </source>
</evidence>
<evidence type="ECO:0000256" key="3">
    <source>
        <dbReference type="ARBA" id="ARBA00022989"/>
    </source>
</evidence>
<evidence type="ECO:0000256" key="1">
    <source>
        <dbReference type="ARBA" id="ARBA00004141"/>
    </source>
</evidence>
<dbReference type="AlphaFoldDB" id="A0A0C9MAW9"/>
<evidence type="ECO:0000256" key="5">
    <source>
        <dbReference type="SAM" id="Phobius"/>
    </source>
</evidence>
<evidence type="ECO:0000259" key="6">
    <source>
        <dbReference type="PROSITE" id="PS50850"/>
    </source>
</evidence>
<gene>
    <name evidence="7" type="ORF">MAM1_0172c07198</name>
</gene>
<sequence>MSSVIINEKAHLSSTLPIVTGDEASSASPSLLEENQSIEKDQSTTIYGTTWVAWLQVISIILVNSACSLMWLSGSSSPIAISEWLKVDFTALNWLSNVSAIVNTLFSLLTGWSYQRFGVKANIIFAGGLNLLGCWIRCIAIVVPENKRYAAMMAGQFIASIGGPFIYNIAAKLASVWFSPEHRGIANTLSTLSFGMAVAPIIVPLLAPTVTNVPWMLIVIAIISTASAIPSVFLPSKPRIPSSPSSDQERMGIKEGLKCLMKNTGFWWIAILCAVNAGMVFSVSTLIIEAISPLGYTDQQSGYCAAAVVVSGFAGGICSGYWAGKTGQHIMLIKLLTPLMAFTYIAFIFEMIPNAFDAILIACIWNGFFAYALFPIHLELACEISYPVPESVSSSLLWAILTAAMLIFCVIIDSLRAGPEADPPNNMKLSMIVVAIIVCVGSLPAVWLKGDLKRLAFDLEEQQRHKKSNITDH</sequence>
<dbReference type="Proteomes" id="UP000053815">
    <property type="component" value="Unassembled WGS sequence"/>
</dbReference>
<dbReference type="InterPro" id="IPR020846">
    <property type="entry name" value="MFS_dom"/>
</dbReference>
<feature type="transmembrane region" description="Helical" evidence="5">
    <location>
        <begin position="123"/>
        <end position="143"/>
    </location>
</feature>
<dbReference type="PANTHER" id="PTHR10924:SF6">
    <property type="entry name" value="SOLUTE CARRIER FAMILY 49 MEMBER A3"/>
    <property type="match status" value="1"/>
</dbReference>
<dbReference type="InterPro" id="IPR036259">
    <property type="entry name" value="MFS_trans_sf"/>
</dbReference>
<feature type="transmembrane region" description="Helical" evidence="5">
    <location>
        <begin position="92"/>
        <end position="111"/>
    </location>
</feature>
<dbReference type="GO" id="GO:0016020">
    <property type="term" value="C:membrane"/>
    <property type="evidence" value="ECO:0007669"/>
    <property type="project" value="UniProtKB-SubCell"/>
</dbReference>
<keyword evidence="8" id="KW-1185">Reference proteome</keyword>
<feature type="transmembrane region" description="Helical" evidence="5">
    <location>
        <begin position="266"/>
        <end position="288"/>
    </location>
</feature>
<keyword evidence="4 5" id="KW-0472">Membrane</keyword>
<dbReference type="InterPro" id="IPR049680">
    <property type="entry name" value="FLVCR1-2_SLC49-like"/>
</dbReference>
<feature type="transmembrane region" description="Helical" evidence="5">
    <location>
        <begin position="355"/>
        <end position="374"/>
    </location>
</feature>
<comment type="subcellular location">
    <subcellularLocation>
        <location evidence="1">Membrane</location>
        <topology evidence="1">Multi-pass membrane protein</topology>
    </subcellularLocation>
</comment>
<keyword evidence="3 5" id="KW-1133">Transmembrane helix</keyword>
<evidence type="ECO:0000313" key="7">
    <source>
        <dbReference type="EMBL" id="GAN07696.1"/>
    </source>
</evidence>
<feature type="transmembrane region" description="Helical" evidence="5">
    <location>
        <begin position="213"/>
        <end position="234"/>
    </location>
</feature>
<dbReference type="OrthoDB" id="422206at2759"/>
<dbReference type="SUPFAM" id="SSF103473">
    <property type="entry name" value="MFS general substrate transporter"/>
    <property type="match status" value="1"/>
</dbReference>
<feature type="transmembrane region" description="Helical" evidence="5">
    <location>
        <begin position="51"/>
        <end position="72"/>
    </location>
</feature>
<feature type="transmembrane region" description="Helical" evidence="5">
    <location>
        <begin position="330"/>
        <end position="349"/>
    </location>
</feature>
<feature type="transmembrane region" description="Helical" evidence="5">
    <location>
        <begin position="395"/>
        <end position="417"/>
    </location>
</feature>
<accession>A0A0C9MAW9</accession>
<feature type="transmembrane region" description="Helical" evidence="5">
    <location>
        <begin position="188"/>
        <end position="207"/>
    </location>
</feature>
<feature type="transmembrane region" description="Helical" evidence="5">
    <location>
        <begin position="300"/>
        <end position="323"/>
    </location>
</feature>
<keyword evidence="2 5" id="KW-0812">Transmembrane</keyword>
<dbReference type="GO" id="GO:0022857">
    <property type="term" value="F:transmembrane transporter activity"/>
    <property type="evidence" value="ECO:0007669"/>
    <property type="project" value="InterPro"/>
</dbReference>
<dbReference type="InterPro" id="IPR011701">
    <property type="entry name" value="MFS"/>
</dbReference>
<dbReference type="Gene3D" id="1.20.1250.20">
    <property type="entry name" value="MFS general substrate transporter like domains"/>
    <property type="match status" value="1"/>
</dbReference>
<dbReference type="PANTHER" id="PTHR10924">
    <property type="entry name" value="MAJOR FACILITATOR SUPERFAMILY PROTEIN-RELATED"/>
    <property type="match status" value="1"/>
</dbReference>
<dbReference type="Pfam" id="PF07690">
    <property type="entry name" value="MFS_1"/>
    <property type="match status" value="1"/>
</dbReference>
<dbReference type="PROSITE" id="PS50850">
    <property type="entry name" value="MFS"/>
    <property type="match status" value="1"/>
</dbReference>
<evidence type="ECO:0000256" key="2">
    <source>
        <dbReference type="ARBA" id="ARBA00022692"/>
    </source>
</evidence>
<dbReference type="EMBL" id="DF836461">
    <property type="protein sequence ID" value="GAN07696.1"/>
    <property type="molecule type" value="Genomic_DNA"/>
</dbReference>
<reference evidence="7" key="1">
    <citation type="submission" date="2014-09" db="EMBL/GenBank/DDBJ databases">
        <title>Draft genome sequence of an oleaginous Mucoromycotina fungus Mucor ambiguus NBRC6742.</title>
        <authorList>
            <person name="Takeda I."/>
            <person name="Yamane N."/>
            <person name="Morita T."/>
            <person name="Tamano K."/>
            <person name="Machida M."/>
            <person name="Baker S."/>
            <person name="Koike H."/>
        </authorList>
    </citation>
    <scope>NUCLEOTIDE SEQUENCE</scope>
    <source>
        <strain evidence="7">NBRC 6742</strain>
    </source>
</reference>
<evidence type="ECO:0000313" key="8">
    <source>
        <dbReference type="Proteomes" id="UP000053815"/>
    </source>
</evidence>
<organism evidence="7">
    <name type="scientific">Mucor ambiguus</name>
    <dbReference type="NCBI Taxonomy" id="91626"/>
    <lineage>
        <taxon>Eukaryota</taxon>
        <taxon>Fungi</taxon>
        <taxon>Fungi incertae sedis</taxon>
        <taxon>Mucoromycota</taxon>
        <taxon>Mucoromycotina</taxon>
        <taxon>Mucoromycetes</taxon>
        <taxon>Mucorales</taxon>
        <taxon>Mucorineae</taxon>
        <taxon>Mucoraceae</taxon>
        <taxon>Mucor</taxon>
    </lineage>
</organism>